<reference evidence="1 2" key="1">
    <citation type="journal article" date="2015" name="Nature">
        <title>rRNA introns, odd ribosomes, and small enigmatic genomes across a large radiation of phyla.</title>
        <authorList>
            <person name="Brown C.T."/>
            <person name="Hug L.A."/>
            <person name="Thomas B.C."/>
            <person name="Sharon I."/>
            <person name="Castelle C.J."/>
            <person name="Singh A."/>
            <person name="Wilkins M.J."/>
            <person name="Williams K.H."/>
            <person name="Banfield J.F."/>
        </authorList>
    </citation>
    <scope>NUCLEOTIDE SEQUENCE [LARGE SCALE GENOMIC DNA]</scope>
</reference>
<evidence type="ECO:0000313" key="2">
    <source>
        <dbReference type="Proteomes" id="UP000034231"/>
    </source>
</evidence>
<name>A0A0G0I032_9BACT</name>
<organism evidence="1 2">
    <name type="scientific">Candidatus Shapirobacteria bacterium GW2011_GWE1_38_10</name>
    <dbReference type="NCBI Taxonomy" id="1618488"/>
    <lineage>
        <taxon>Bacteria</taxon>
        <taxon>Candidatus Shapironibacteriota</taxon>
    </lineage>
</organism>
<gene>
    <name evidence="1" type="ORF">US68_C0026G0007</name>
</gene>
<dbReference type="EMBL" id="LBTX01000026">
    <property type="protein sequence ID" value="KKQ48693.1"/>
    <property type="molecule type" value="Genomic_DNA"/>
</dbReference>
<evidence type="ECO:0000313" key="1">
    <source>
        <dbReference type="EMBL" id="KKQ48693.1"/>
    </source>
</evidence>
<dbReference type="Proteomes" id="UP000034231">
    <property type="component" value="Unassembled WGS sequence"/>
</dbReference>
<dbReference type="SUPFAM" id="SSF52540">
    <property type="entry name" value="P-loop containing nucleoside triphosphate hydrolases"/>
    <property type="match status" value="1"/>
</dbReference>
<dbReference type="Gene3D" id="3.40.50.300">
    <property type="entry name" value="P-loop containing nucleotide triphosphate hydrolases"/>
    <property type="match status" value="1"/>
</dbReference>
<sequence length="159" mass="18466">MKLIIIGPSLSGKTTLINELRKDNDFSISEMDELLTALNEGEYPLDVNYKNNVLVPQIIEKILDQKDIIFFTNTNYFSEKDLKNAKNTGFKIIQLDVDYQELMGRNLNRVNNENYEDMSPWLKGMLAYQNEIQKKGLVDEIIDANKPISETINHLKKYF</sequence>
<comment type="caution">
    <text evidence="1">The sequence shown here is derived from an EMBL/GenBank/DDBJ whole genome shotgun (WGS) entry which is preliminary data.</text>
</comment>
<protein>
    <submittedName>
        <fullName evidence="1">Uncharacterized protein</fullName>
    </submittedName>
</protein>
<accession>A0A0G0I032</accession>
<dbReference type="InterPro" id="IPR027417">
    <property type="entry name" value="P-loop_NTPase"/>
</dbReference>
<proteinExistence type="predicted"/>
<dbReference type="AlphaFoldDB" id="A0A0G0I032"/>